<feature type="signal peptide" evidence="2">
    <location>
        <begin position="1"/>
        <end position="30"/>
    </location>
</feature>
<name>A0A427AMK0_ENSVE</name>
<feature type="compositionally biased region" description="Basic and acidic residues" evidence="1">
    <location>
        <begin position="31"/>
        <end position="40"/>
    </location>
</feature>
<evidence type="ECO:0000256" key="2">
    <source>
        <dbReference type="SAM" id="SignalP"/>
    </source>
</evidence>
<protein>
    <submittedName>
        <fullName evidence="3">Uncharacterized protein</fullName>
    </submittedName>
</protein>
<sequence length="77" mass="8014">MGNGRIASPVLALAMGLDFGLILGLAGVEGVEHGGADQRPHRPRQGSIGYPKSTQSYEPESSQLSILHTDDPLTSTG</sequence>
<organism evidence="3 4">
    <name type="scientific">Ensete ventricosum</name>
    <name type="common">Abyssinian banana</name>
    <name type="synonym">Musa ensete</name>
    <dbReference type="NCBI Taxonomy" id="4639"/>
    <lineage>
        <taxon>Eukaryota</taxon>
        <taxon>Viridiplantae</taxon>
        <taxon>Streptophyta</taxon>
        <taxon>Embryophyta</taxon>
        <taxon>Tracheophyta</taxon>
        <taxon>Spermatophyta</taxon>
        <taxon>Magnoliopsida</taxon>
        <taxon>Liliopsida</taxon>
        <taxon>Zingiberales</taxon>
        <taxon>Musaceae</taxon>
        <taxon>Ensete</taxon>
    </lineage>
</organism>
<feature type="chain" id="PRO_5019327781" evidence="2">
    <location>
        <begin position="31"/>
        <end position="77"/>
    </location>
</feature>
<gene>
    <name evidence="3" type="ORF">B296_00013510</name>
</gene>
<evidence type="ECO:0000256" key="1">
    <source>
        <dbReference type="SAM" id="MobiDB-lite"/>
    </source>
</evidence>
<feature type="region of interest" description="Disordered" evidence="1">
    <location>
        <begin position="31"/>
        <end position="77"/>
    </location>
</feature>
<proteinExistence type="predicted"/>
<evidence type="ECO:0000313" key="4">
    <source>
        <dbReference type="Proteomes" id="UP000287651"/>
    </source>
</evidence>
<feature type="compositionally biased region" description="Polar residues" evidence="1">
    <location>
        <begin position="52"/>
        <end position="77"/>
    </location>
</feature>
<keyword evidence="2" id="KW-0732">Signal</keyword>
<reference evidence="3 4" key="1">
    <citation type="journal article" date="2014" name="Agronomy (Basel)">
        <title>A Draft Genome Sequence for Ensete ventricosum, the Drought-Tolerant Tree Against Hunger.</title>
        <authorList>
            <person name="Harrison J."/>
            <person name="Moore K.A."/>
            <person name="Paszkiewicz K."/>
            <person name="Jones T."/>
            <person name="Grant M."/>
            <person name="Ambacheew D."/>
            <person name="Muzemil S."/>
            <person name="Studholme D.J."/>
        </authorList>
    </citation>
    <scope>NUCLEOTIDE SEQUENCE [LARGE SCALE GENOMIC DNA]</scope>
</reference>
<dbReference type="Proteomes" id="UP000287651">
    <property type="component" value="Unassembled WGS sequence"/>
</dbReference>
<dbReference type="AlphaFoldDB" id="A0A427AMK0"/>
<comment type="caution">
    <text evidence="3">The sequence shown here is derived from an EMBL/GenBank/DDBJ whole genome shotgun (WGS) entry which is preliminary data.</text>
</comment>
<accession>A0A427AMK0</accession>
<evidence type="ECO:0000313" key="3">
    <source>
        <dbReference type="EMBL" id="RRT77391.1"/>
    </source>
</evidence>
<dbReference type="EMBL" id="AMZH03001944">
    <property type="protein sequence ID" value="RRT77391.1"/>
    <property type="molecule type" value="Genomic_DNA"/>
</dbReference>